<keyword evidence="4" id="KW-0472">Membrane</keyword>
<comment type="caution">
    <text evidence="6">The sequence shown here is derived from an EMBL/GenBank/DDBJ whole genome shotgun (WGS) entry which is preliminary data.</text>
</comment>
<dbReference type="CDD" id="cd11386">
    <property type="entry name" value="MCP_signal"/>
    <property type="match status" value="1"/>
</dbReference>
<dbReference type="GO" id="GO:0016020">
    <property type="term" value="C:membrane"/>
    <property type="evidence" value="ECO:0007669"/>
    <property type="project" value="InterPro"/>
</dbReference>
<dbReference type="PRINTS" id="PR00260">
    <property type="entry name" value="CHEMTRNSDUCR"/>
</dbReference>
<proteinExistence type="inferred from homology"/>
<evidence type="ECO:0000256" key="3">
    <source>
        <dbReference type="PROSITE-ProRule" id="PRU00284"/>
    </source>
</evidence>
<evidence type="ECO:0000256" key="2">
    <source>
        <dbReference type="ARBA" id="ARBA00029447"/>
    </source>
</evidence>
<protein>
    <submittedName>
        <fullName evidence="6">Methyl-accepting chemotaxis protein</fullName>
    </submittedName>
</protein>
<keyword evidence="1 3" id="KW-0807">Transducer</keyword>
<dbReference type="SUPFAM" id="SSF58104">
    <property type="entry name" value="Methyl-accepting chemotaxis protein (MCP) signaling domain"/>
    <property type="match status" value="1"/>
</dbReference>
<dbReference type="RefSeq" id="WP_165871324.1">
    <property type="nucleotide sequence ID" value="NZ_SMGG01000006.1"/>
</dbReference>
<gene>
    <name evidence="6" type="ORF">C8D98_2484</name>
</gene>
<dbReference type="EMBL" id="SMGG01000006">
    <property type="protein sequence ID" value="TCK59550.1"/>
    <property type="molecule type" value="Genomic_DNA"/>
</dbReference>
<dbReference type="Pfam" id="PF00015">
    <property type="entry name" value="MCPsignal"/>
    <property type="match status" value="1"/>
</dbReference>
<keyword evidence="4" id="KW-0812">Transmembrane</keyword>
<dbReference type="PROSITE" id="PS50111">
    <property type="entry name" value="CHEMOTAXIS_TRANSDUC_2"/>
    <property type="match status" value="1"/>
</dbReference>
<accession>A0A4R1K6E6</accession>
<evidence type="ECO:0000256" key="4">
    <source>
        <dbReference type="SAM" id="Phobius"/>
    </source>
</evidence>
<organism evidence="6 7">
    <name type="scientific">Seleniivibrio woodruffii</name>
    <dbReference type="NCBI Taxonomy" id="1078050"/>
    <lineage>
        <taxon>Bacteria</taxon>
        <taxon>Pseudomonadati</taxon>
        <taxon>Deferribacterota</taxon>
        <taxon>Deferribacteres</taxon>
        <taxon>Deferribacterales</taxon>
        <taxon>Geovibrionaceae</taxon>
        <taxon>Seleniivibrio</taxon>
    </lineage>
</organism>
<dbReference type="GO" id="GO:0006935">
    <property type="term" value="P:chemotaxis"/>
    <property type="evidence" value="ECO:0007669"/>
    <property type="project" value="InterPro"/>
</dbReference>
<feature type="domain" description="Methyl-accepting transducer" evidence="5">
    <location>
        <begin position="316"/>
        <end position="552"/>
    </location>
</feature>
<dbReference type="GO" id="GO:0004888">
    <property type="term" value="F:transmembrane signaling receptor activity"/>
    <property type="evidence" value="ECO:0007669"/>
    <property type="project" value="InterPro"/>
</dbReference>
<keyword evidence="7" id="KW-1185">Reference proteome</keyword>
<dbReference type="Proteomes" id="UP000294614">
    <property type="component" value="Unassembled WGS sequence"/>
</dbReference>
<reference evidence="6 7" key="1">
    <citation type="submission" date="2019-03" db="EMBL/GenBank/DDBJ databases">
        <title>Genomic Encyclopedia of Type Strains, Phase IV (KMG-IV): sequencing the most valuable type-strain genomes for metagenomic binning, comparative biology and taxonomic classification.</title>
        <authorList>
            <person name="Goeker M."/>
        </authorList>
    </citation>
    <scope>NUCLEOTIDE SEQUENCE [LARGE SCALE GENOMIC DNA]</scope>
    <source>
        <strain evidence="6 7">DSM 24984</strain>
    </source>
</reference>
<feature type="transmembrane region" description="Helical" evidence="4">
    <location>
        <begin position="12"/>
        <end position="36"/>
    </location>
</feature>
<name>A0A4R1K6E6_9BACT</name>
<dbReference type="InterPro" id="IPR004089">
    <property type="entry name" value="MCPsignal_dom"/>
</dbReference>
<evidence type="ECO:0000256" key="1">
    <source>
        <dbReference type="ARBA" id="ARBA00023224"/>
    </source>
</evidence>
<feature type="transmembrane region" description="Helical" evidence="4">
    <location>
        <begin position="174"/>
        <end position="196"/>
    </location>
</feature>
<dbReference type="PANTHER" id="PTHR32089:SF112">
    <property type="entry name" value="LYSOZYME-LIKE PROTEIN-RELATED"/>
    <property type="match status" value="1"/>
</dbReference>
<keyword evidence="4" id="KW-1133">Transmembrane helix</keyword>
<evidence type="ECO:0000313" key="7">
    <source>
        <dbReference type="Proteomes" id="UP000294614"/>
    </source>
</evidence>
<dbReference type="SMART" id="SM00283">
    <property type="entry name" value="MA"/>
    <property type="match status" value="1"/>
</dbReference>
<dbReference type="GO" id="GO:0007165">
    <property type="term" value="P:signal transduction"/>
    <property type="evidence" value="ECO:0007669"/>
    <property type="project" value="UniProtKB-KW"/>
</dbReference>
<evidence type="ECO:0000313" key="6">
    <source>
        <dbReference type="EMBL" id="TCK59550.1"/>
    </source>
</evidence>
<sequence length="589" mass="65043">MSNIKRKFGVAFQLQLPITLISILIFTVIILMTHYYNNLNAEHIAKMRSAEMNKLLDYYVSHVLESSETESTKYSEISAFIKSNKLGENGYFFILNGKGDVLFHINPQLVGTNIGGYDFIKTMLNEKTGSITYEFKGTTKVVNYSTRTDNGWLMAAGYEVNELFASFRKVERNIVFISMAGLMVLIISTAITVRVFKKSINEMLGSFVDVAKGDLKYAGTPGFCHSCSDHMQCNDKTCSAYGVSGEPCYLTVGSEAPNFGMEVQCIKIKNKEYKSCDECDYYQRELKSSNEFSQLSQYNSAMIIKLARSLKSIKDTADKLSIGSSTLSSSTEELGANITQQNQEVSQISAAMQQINSGVEDVAHKVTETENLAKQSREYAENSENKTQEGEKIIGDMVISSKSLIDNINTLKSNSESMYDILGLINDIADQTNLLSLNAAIEAARAGEAGRGFAVVADEVRKLAERTVSSVKEISDIINQNNRQVEGAVKNVEQNIKMISGVADFMGHLKEMAQLTKNNSILTSDNISQVVSAVQEQAAAISQMENAIRNVSVGIQEITQATSVLAEMSTELRTDGIVLEEETGRYRYS</sequence>
<dbReference type="AlphaFoldDB" id="A0A4R1K6E6"/>
<dbReference type="CDD" id="cd12912">
    <property type="entry name" value="PDC2_MCP_like"/>
    <property type="match status" value="1"/>
</dbReference>
<dbReference type="InterPro" id="IPR004090">
    <property type="entry name" value="Chemotax_Me-accpt_rcpt"/>
</dbReference>
<evidence type="ECO:0000259" key="5">
    <source>
        <dbReference type="PROSITE" id="PS50111"/>
    </source>
</evidence>
<dbReference type="Gene3D" id="3.30.450.20">
    <property type="entry name" value="PAS domain"/>
    <property type="match status" value="1"/>
</dbReference>
<comment type="similarity">
    <text evidence="2">Belongs to the methyl-accepting chemotaxis (MCP) protein family.</text>
</comment>
<dbReference type="Gene3D" id="1.10.287.950">
    <property type="entry name" value="Methyl-accepting chemotaxis protein"/>
    <property type="match status" value="1"/>
</dbReference>
<dbReference type="PANTHER" id="PTHR32089">
    <property type="entry name" value="METHYL-ACCEPTING CHEMOTAXIS PROTEIN MCPB"/>
    <property type="match status" value="1"/>
</dbReference>